<evidence type="ECO:0000259" key="11">
    <source>
        <dbReference type="PROSITE" id="PS51779"/>
    </source>
</evidence>
<accession>A0A212KMR3</accession>
<feature type="signal peptide" evidence="10">
    <location>
        <begin position="1"/>
        <end position="24"/>
    </location>
</feature>
<evidence type="ECO:0000256" key="6">
    <source>
        <dbReference type="ARBA" id="ARBA00022927"/>
    </source>
</evidence>
<dbReference type="Pfam" id="PF08479">
    <property type="entry name" value="POTRA_2"/>
    <property type="match status" value="1"/>
</dbReference>
<evidence type="ECO:0000256" key="1">
    <source>
        <dbReference type="ARBA" id="ARBA00004442"/>
    </source>
</evidence>
<proteinExistence type="inferred from homology"/>
<evidence type="ECO:0000313" key="12">
    <source>
        <dbReference type="EMBL" id="SBW12938.1"/>
    </source>
</evidence>
<keyword evidence="4" id="KW-1134">Transmembrane beta strand</keyword>
<organism evidence="12">
    <name type="scientific">uncultured Alphaproteobacteria bacterium</name>
    <dbReference type="NCBI Taxonomy" id="91750"/>
    <lineage>
        <taxon>Bacteria</taxon>
        <taxon>Pseudomonadati</taxon>
        <taxon>Pseudomonadota</taxon>
        <taxon>Alphaproteobacteria</taxon>
        <taxon>environmental samples</taxon>
    </lineage>
</organism>
<comment type="subcellular location">
    <subcellularLocation>
        <location evidence="1">Cell outer membrane</location>
    </subcellularLocation>
</comment>
<gene>
    <name evidence="12" type="ORF">KL86APRO_30429</name>
</gene>
<evidence type="ECO:0000256" key="7">
    <source>
        <dbReference type="ARBA" id="ARBA00023136"/>
    </source>
</evidence>
<comment type="similarity">
    <text evidence="2">Belongs to the TPS (TC 1.B.20) family.</text>
</comment>
<feature type="region of interest" description="Disordered" evidence="9">
    <location>
        <begin position="55"/>
        <end position="80"/>
    </location>
</feature>
<feature type="chain" id="PRO_5012916821" evidence="10">
    <location>
        <begin position="25"/>
        <end position="579"/>
    </location>
</feature>
<dbReference type="PANTHER" id="PTHR34597">
    <property type="entry name" value="SLR1661 PROTEIN"/>
    <property type="match status" value="1"/>
</dbReference>
<dbReference type="GO" id="GO:0098046">
    <property type="term" value="C:type V protein secretion system complex"/>
    <property type="evidence" value="ECO:0007669"/>
    <property type="project" value="TreeGrafter"/>
</dbReference>
<dbReference type="Pfam" id="PF17287">
    <property type="entry name" value="POTRA_3"/>
    <property type="match status" value="1"/>
</dbReference>
<dbReference type="PROSITE" id="PS51779">
    <property type="entry name" value="POTRA"/>
    <property type="match status" value="1"/>
</dbReference>
<dbReference type="GO" id="GO:0046819">
    <property type="term" value="P:protein secretion by the type V secretion system"/>
    <property type="evidence" value="ECO:0007669"/>
    <property type="project" value="TreeGrafter"/>
</dbReference>
<keyword evidence="7" id="KW-0472">Membrane</keyword>
<dbReference type="InterPro" id="IPR013686">
    <property type="entry name" value="Polypept-transport_assoc_ShlB"/>
</dbReference>
<dbReference type="EMBL" id="FLUO01000003">
    <property type="protein sequence ID" value="SBW12938.1"/>
    <property type="molecule type" value="Genomic_DNA"/>
</dbReference>
<keyword evidence="6" id="KW-0653">Protein transport</keyword>
<evidence type="ECO:0000256" key="4">
    <source>
        <dbReference type="ARBA" id="ARBA00022452"/>
    </source>
</evidence>
<keyword evidence="5" id="KW-0812">Transmembrane</keyword>
<protein>
    <submittedName>
        <fullName evidence="12">Polypeptide-transport-associated domain protein ShlB-type</fullName>
    </submittedName>
</protein>
<evidence type="ECO:0000256" key="5">
    <source>
        <dbReference type="ARBA" id="ARBA00022692"/>
    </source>
</evidence>
<dbReference type="PANTHER" id="PTHR34597:SF3">
    <property type="entry name" value="OUTER MEMBRANE TRANSPORTER CDIB"/>
    <property type="match status" value="1"/>
</dbReference>
<reference evidence="12" key="1">
    <citation type="submission" date="2016-04" db="EMBL/GenBank/DDBJ databases">
        <authorList>
            <person name="Evans L.H."/>
            <person name="Alamgir A."/>
            <person name="Owens N."/>
            <person name="Weber N.D."/>
            <person name="Virtaneva K."/>
            <person name="Barbian K."/>
            <person name="Babar A."/>
            <person name="Rosenke K."/>
        </authorList>
    </citation>
    <scope>NUCLEOTIDE SEQUENCE</scope>
    <source>
        <strain evidence="12">86</strain>
    </source>
</reference>
<dbReference type="InterPro" id="IPR035251">
    <property type="entry name" value="ShlB_POTRA"/>
</dbReference>
<dbReference type="Gene3D" id="3.10.20.310">
    <property type="entry name" value="membrane protein fhac"/>
    <property type="match status" value="1"/>
</dbReference>
<feature type="domain" description="POTRA" evidence="11">
    <location>
        <begin position="85"/>
        <end position="160"/>
    </location>
</feature>
<sequence>MVGIRLVGAACVVGMTCVAGGAWAQSVPGPADLDAIQRQQQQILRDQEERQRLLEEERRSRTRTAPKPRPEEAAPSGQQGDARCFEVARITLEGISETSLGDVSDLLAANSGRCLGLAEIDALVRALTNRYVELGYSTTRVYIPQQDLGSGVLRLIVREGRVETLELDEPGPHGGRLATAFPGVEGEVLNLRDIEQGLDQINRLRANDASMEITPGSTPGASTVTIRNRRQARWFAAAGVDNSGSKSSGEHQAYSQLEMDDAVGLNDLWSLDARRSLDDESGIRKSESLSGFVSVPFGYWTASLSASWFDYRSPVTGSVQTFETSGATRTWKARLERVVHRDAVSKTSVSGAFALKDTFNYVEDTRLDASSRRLAIATVDVAHSRRILGGALSLGLAHDAGLHTMGAESDAGRDPDAPEAQFEKWTADASYWHPLPAPEGYALSWASAARGQWTPDTLHSTERISIGSQYSVRGFKEQSASGDVGGYLRNDLSLTLPASGDADFDRLFGRISLGLGYDVGAIRRDRADAYERGRLSGAALSVSSGGRIPIRAVWARPISAPSFIARDDNVFYVSMGVSF</sequence>
<name>A0A212KMR3_9PROT</name>
<evidence type="ECO:0000256" key="10">
    <source>
        <dbReference type="SAM" id="SignalP"/>
    </source>
</evidence>
<dbReference type="InterPro" id="IPR027282">
    <property type="entry name" value="TPS"/>
</dbReference>
<keyword evidence="10" id="KW-0732">Signal</keyword>
<dbReference type="AlphaFoldDB" id="A0A212KMR3"/>
<dbReference type="GO" id="GO:0009279">
    <property type="term" value="C:cell outer membrane"/>
    <property type="evidence" value="ECO:0007669"/>
    <property type="project" value="UniProtKB-SubCell"/>
</dbReference>
<dbReference type="InterPro" id="IPR034746">
    <property type="entry name" value="POTRA"/>
</dbReference>
<evidence type="ECO:0000256" key="3">
    <source>
        <dbReference type="ARBA" id="ARBA00022448"/>
    </source>
</evidence>
<dbReference type="PIRSF" id="PIRSF029745">
    <property type="entry name" value="FhaC"/>
    <property type="match status" value="1"/>
</dbReference>
<keyword evidence="8" id="KW-0998">Cell outer membrane</keyword>
<dbReference type="GO" id="GO:0008320">
    <property type="term" value="F:protein transmembrane transporter activity"/>
    <property type="evidence" value="ECO:0007669"/>
    <property type="project" value="TreeGrafter"/>
</dbReference>
<evidence type="ECO:0000256" key="9">
    <source>
        <dbReference type="SAM" id="MobiDB-lite"/>
    </source>
</evidence>
<evidence type="ECO:0000256" key="2">
    <source>
        <dbReference type="ARBA" id="ARBA00009055"/>
    </source>
</evidence>
<dbReference type="InterPro" id="IPR051544">
    <property type="entry name" value="TPS_OM_transporter"/>
</dbReference>
<dbReference type="InterPro" id="IPR005565">
    <property type="entry name" value="Hemolysn_activator_HlyB_C"/>
</dbReference>
<evidence type="ECO:0000256" key="8">
    <source>
        <dbReference type="ARBA" id="ARBA00023237"/>
    </source>
</evidence>
<dbReference type="Pfam" id="PF03865">
    <property type="entry name" value="ShlB"/>
    <property type="match status" value="1"/>
</dbReference>
<keyword evidence="3" id="KW-0813">Transport</keyword>
<dbReference type="Gene3D" id="2.40.160.50">
    <property type="entry name" value="membrane protein fhac: a member of the omp85/tpsb transporter family"/>
    <property type="match status" value="1"/>
</dbReference>